<organism evidence="13 14">
    <name type="scientific">Gemmobacter aquaticus</name>
    <dbReference type="NCBI Taxonomy" id="490185"/>
    <lineage>
        <taxon>Bacteria</taxon>
        <taxon>Pseudomonadati</taxon>
        <taxon>Pseudomonadota</taxon>
        <taxon>Alphaproteobacteria</taxon>
        <taxon>Rhodobacterales</taxon>
        <taxon>Paracoccaceae</taxon>
        <taxon>Gemmobacter</taxon>
    </lineage>
</organism>
<comment type="function">
    <text evidence="1 12">Required for the export of heme to the periplasm for the biogenesis of c-type cytochromes.</text>
</comment>
<dbReference type="EMBL" id="BMLP01000001">
    <property type="protein sequence ID" value="GGO25997.1"/>
    <property type="molecule type" value="Genomic_DNA"/>
</dbReference>
<dbReference type="Proteomes" id="UP000598196">
    <property type="component" value="Unassembled WGS sequence"/>
</dbReference>
<evidence type="ECO:0000256" key="10">
    <source>
        <dbReference type="ARBA" id="ARBA00022989"/>
    </source>
</evidence>
<keyword evidence="11 12" id="KW-0472">Membrane</keyword>
<dbReference type="Pfam" id="PF04995">
    <property type="entry name" value="CcmD"/>
    <property type="match status" value="1"/>
</dbReference>
<evidence type="ECO:0000313" key="14">
    <source>
        <dbReference type="Proteomes" id="UP000598196"/>
    </source>
</evidence>
<dbReference type="NCBIfam" id="TIGR03141">
    <property type="entry name" value="cytochro_ccmD"/>
    <property type="match status" value="1"/>
</dbReference>
<comment type="subcellular location">
    <subcellularLocation>
        <location evidence="2 12">Cell inner membrane</location>
        <topology evidence="2 12">Single-pass membrane protein</topology>
    </subcellularLocation>
</comment>
<comment type="similarity">
    <text evidence="3 12">Belongs to the CcmD/CycX/HelD family.</text>
</comment>
<evidence type="ECO:0000313" key="13">
    <source>
        <dbReference type="EMBL" id="GGO25997.1"/>
    </source>
</evidence>
<evidence type="ECO:0000256" key="6">
    <source>
        <dbReference type="ARBA" id="ARBA00022475"/>
    </source>
</evidence>
<feature type="transmembrane region" description="Helical" evidence="12">
    <location>
        <begin position="12"/>
        <end position="32"/>
    </location>
</feature>
<evidence type="ECO:0000256" key="2">
    <source>
        <dbReference type="ARBA" id="ARBA00004377"/>
    </source>
</evidence>
<proteinExistence type="inferred from homology"/>
<sequence length="56" mass="5992">MMPDLGKYAVPVLGSYGATLAILAVLIGVSVWRHARVKRALTEAEARRARAENGGK</sequence>
<dbReference type="GO" id="GO:0015886">
    <property type="term" value="P:heme transport"/>
    <property type="evidence" value="ECO:0007669"/>
    <property type="project" value="InterPro"/>
</dbReference>
<evidence type="ECO:0000256" key="7">
    <source>
        <dbReference type="ARBA" id="ARBA00022519"/>
    </source>
</evidence>
<keyword evidence="5 12" id="KW-0813">Transport</keyword>
<evidence type="ECO:0000256" key="8">
    <source>
        <dbReference type="ARBA" id="ARBA00022692"/>
    </source>
</evidence>
<reference evidence="13 14" key="1">
    <citation type="journal article" date="2014" name="Int. J. Syst. Evol. Microbiol.">
        <title>Complete genome sequence of Corynebacterium casei LMG S-19264T (=DSM 44701T), isolated from a smear-ripened cheese.</title>
        <authorList>
            <consortium name="US DOE Joint Genome Institute (JGI-PGF)"/>
            <person name="Walter F."/>
            <person name="Albersmeier A."/>
            <person name="Kalinowski J."/>
            <person name="Ruckert C."/>
        </authorList>
    </citation>
    <scope>NUCLEOTIDE SEQUENCE [LARGE SCALE GENOMIC DNA]</scope>
    <source>
        <strain evidence="13 14">CGMCC 1.7029</strain>
    </source>
</reference>
<name>A0A917YHU1_9RHOB</name>
<dbReference type="OrthoDB" id="7874534at2"/>
<keyword evidence="9 12" id="KW-0201">Cytochrome c-type biogenesis</keyword>
<dbReference type="GO" id="GO:0005886">
    <property type="term" value="C:plasma membrane"/>
    <property type="evidence" value="ECO:0007669"/>
    <property type="project" value="UniProtKB-SubCell"/>
</dbReference>
<evidence type="ECO:0000256" key="12">
    <source>
        <dbReference type="RuleBase" id="RU363101"/>
    </source>
</evidence>
<evidence type="ECO:0000256" key="4">
    <source>
        <dbReference type="ARBA" id="ARBA00016461"/>
    </source>
</evidence>
<keyword evidence="10 12" id="KW-1133">Transmembrane helix</keyword>
<comment type="caution">
    <text evidence="13">The sequence shown here is derived from an EMBL/GenBank/DDBJ whole genome shotgun (WGS) entry which is preliminary data.</text>
</comment>
<evidence type="ECO:0000256" key="3">
    <source>
        <dbReference type="ARBA" id="ARBA00008741"/>
    </source>
</evidence>
<keyword evidence="6 12" id="KW-1003">Cell membrane</keyword>
<accession>A0A917YHU1</accession>
<keyword evidence="14" id="KW-1185">Reference proteome</keyword>
<gene>
    <name evidence="13" type="ORF">GCM10010991_06260</name>
</gene>
<evidence type="ECO:0000256" key="5">
    <source>
        <dbReference type="ARBA" id="ARBA00022448"/>
    </source>
</evidence>
<keyword evidence="7 12" id="KW-0997">Cell inner membrane</keyword>
<protein>
    <recommendedName>
        <fullName evidence="4 12">Heme exporter protein D</fullName>
    </recommendedName>
</protein>
<dbReference type="RefSeq" id="WP_146285596.1">
    <property type="nucleotide sequence ID" value="NZ_BMLP01000001.1"/>
</dbReference>
<dbReference type="AlphaFoldDB" id="A0A917YHU1"/>
<evidence type="ECO:0000256" key="1">
    <source>
        <dbReference type="ARBA" id="ARBA00002442"/>
    </source>
</evidence>
<keyword evidence="8 12" id="KW-0812">Transmembrane</keyword>
<dbReference type="InterPro" id="IPR007078">
    <property type="entry name" value="Haem_export_protD_CcmD"/>
</dbReference>
<evidence type="ECO:0000256" key="9">
    <source>
        <dbReference type="ARBA" id="ARBA00022748"/>
    </source>
</evidence>
<evidence type="ECO:0000256" key="11">
    <source>
        <dbReference type="ARBA" id="ARBA00023136"/>
    </source>
</evidence>
<dbReference type="GO" id="GO:0017004">
    <property type="term" value="P:cytochrome complex assembly"/>
    <property type="evidence" value="ECO:0007669"/>
    <property type="project" value="UniProtKB-KW"/>
</dbReference>